<feature type="domain" description="UmuC" evidence="3">
    <location>
        <begin position="55"/>
        <end position="180"/>
    </location>
</feature>
<dbReference type="PANTHER" id="PTHR35369:SF2">
    <property type="entry name" value="BLR3025 PROTEIN"/>
    <property type="match status" value="1"/>
</dbReference>
<dbReference type="CDD" id="cd03468">
    <property type="entry name" value="PolY_like"/>
    <property type="match status" value="1"/>
</dbReference>
<dbReference type="InterPro" id="IPR001126">
    <property type="entry name" value="UmuC"/>
</dbReference>
<comment type="caution">
    <text evidence="4">The sequence shown here is derived from an EMBL/GenBank/DDBJ whole genome shotgun (WGS) entry which is preliminary data.</text>
</comment>
<evidence type="ECO:0000256" key="1">
    <source>
        <dbReference type="ARBA" id="ARBA00010945"/>
    </source>
</evidence>
<accession>A0A7C1SWJ1</accession>
<dbReference type="InterPro" id="IPR050356">
    <property type="entry name" value="SulA_CellDiv_inhibitor"/>
</dbReference>
<reference evidence="4" key="1">
    <citation type="journal article" date="2020" name="mSystems">
        <title>Genome- and Community-Level Interaction Insights into Carbon Utilization and Element Cycling Functions of Hydrothermarchaeota in Hydrothermal Sediment.</title>
        <authorList>
            <person name="Zhou Z."/>
            <person name="Liu Y."/>
            <person name="Xu W."/>
            <person name="Pan J."/>
            <person name="Luo Z.H."/>
            <person name="Li M."/>
        </authorList>
    </citation>
    <scope>NUCLEOTIDE SEQUENCE [LARGE SCALE GENOMIC DNA]</scope>
    <source>
        <strain evidence="4">SpSt-243</strain>
    </source>
</reference>
<organism evidence="4">
    <name type="scientific">Agrobacterium albertimagni</name>
    <dbReference type="NCBI Taxonomy" id="147266"/>
    <lineage>
        <taxon>Bacteria</taxon>
        <taxon>Pseudomonadati</taxon>
        <taxon>Pseudomonadota</taxon>
        <taxon>Alphaproteobacteria</taxon>
        <taxon>Hyphomicrobiales</taxon>
        <taxon>Rhizobiaceae</taxon>
        <taxon>Rhizobium/Agrobacterium group</taxon>
        <taxon>Agrobacterium</taxon>
    </lineage>
</organism>
<name>A0A7C1SWJ1_9HYPH</name>
<proteinExistence type="inferred from homology"/>
<evidence type="ECO:0000259" key="3">
    <source>
        <dbReference type="Pfam" id="PF00817"/>
    </source>
</evidence>
<dbReference type="GO" id="GO:0006281">
    <property type="term" value="P:DNA repair"/>
    <property type="evidence" value="ECO:0007669"/>
    <property type="project" value="InterPro"/>
</dbReference>
<gene>
    <name evidence="4" type="ORF">ENP70_07015</name>
</gene>
<evidence type="ECO:0000256" key="2">
    <source>
        <dbReference type="ARBA" id="ARBA00022763"/>
    </source>
</evidence>
<comment type="similarity">
    <text evidence="1">Belongs to the DNA polymerase type-Y family.</text>
</comment>
<dbReference type="Gene3D" id="3.30.70.270">
    <property type="match status" value="1"/>
</dbReference>
<dbReference type="SUPFAM" id="SSF56672">
    <property type="entry name" value="DNA/RNA polymerases"/>
    <property type="match status" value="1"/>
</dbReference>
<dbReference type="Gene3D" id="3.40.1170.60">
    <property type="match status" value="1"/>
</dbReference>
<dbReference type="EMBL" id="DSKI01000365">
    <property type="protein sequence ID" value="HEB43437.1"/>
    <property type="molecule type" value="Genomic_DNA"/>
</dbReference>
<dbReference type="PANTHER" id="PTHR35369">
    <property type="entry name" value="BLR3025 PROTEIN-RELATED"/>
    <property type="match status" value="1"/>
</dbReference>
<dbReference type="InterPro" id="IPR043128">
    <property type="entry name" value="Rev_trsase/Diguanyl_cyclase"/>
</dbReference>
<dbReference type="Pfam" id="PF00817">
    <property type="entry name" value="IMS"/>
    <property type="match status" value="1"/>
</dbReference>
<dbReference type="AlphaFoldDB" id="A0A7C1SWJ1"/>
<keyword evidence="2" id="KW-0227">DNA damage</keyword>
<evidence type="ECO:0000313" key="4">
    <source>
        <dbReference type="EMBL" id="HEB43437.1"/>
    </source>
</evidence>
<protein>
    <submittedName>
        <fullName evidence="4">DNA polymerase Y family protein</fullName>
    </submittedName>
</protein>
<sequence>MTAAFNFSSSPNPQALDRRILSLFFPRLPTDRIARRRWGLSWRLHQGSTAHPDRAPLACAGRSANAMRITALDEIAEGYGLRIGQGLAEARAICADLDMIEADPAADRALLDAIADWCDRYTPLVALDGDDGLMLDITGCAHLFGGEERLIEDVDRRMTAFGLAVKIAVGPTPGLARACSRFDGPRRVAPSEAAAALAPLPIAALRLEPQIVINLARVGLKTSGDLLAAPRAPITRRFGAGPILRLDQALGREGEPISPRRHLPLLSAERRLAEPIMTEDQVLDLAGRLAAGLKTSLEARGEGGRLFELLVFRVDGKVFRIEVGASAPLRDPGRIRALFEERLSVIHDELDAGFGFELVRLNVLLSEAFEVRQSALADEEDGSEDLTRFLDQVAARLGERALRLPVPLASHWPERASTHAPAANALKAADPSLPRPQTSARQARALRPLRLLNRPEEVEVMSVVPDGPPASFRWRRVQRRILRAEGPERLAPEWWSDGEDAPPRDYFRIEDTDGQRFWLYREGLYERRTITPSWFLQGFFA</sequence>
<dbReference type="InterPro" id="IPR043502">
    <property type="entry name" value="DNA/RNA_pol_sf"/>
</dbReference>